<dbReference type="EMBL" id="HBFB01018444">
    <property type="protein sequence ID" value="CAD8681851.1"/>
    <property type="molecule type" value="Transcribed_RNA"/>
</dbReference>
<gene>
    <name evidence="2" type="ORF">CLEI1391_LOCUS10369</name>
</gene>
<reference evidence="2" key="1">
    <citation type="submission" date="2021-01" db="EMBL/GenBank/DDBJ databases">
        <authorList>
            <person name="Corre E."/>
            <person name="Pelletier E."/>
            <person name="Niang G."/>
            <person name="Scheremetjew M."/>
            <person name="Finn R."/>
            <person name="Kale V."/>
            <person name="Holt S."/>
            <person name="Cochrane G."/>
            <person name="Meng A."/>
            <person name="Brown T."/>
            <person name="Cohen L."/>
        </authorList>
    </citation>
    <scope>NUCLEOTIDE SEQUENCE</scope>
    <source>
        <strain evidence="2">SAG 11-49</strain>
    </source>
</reference>
<feature type="compositionally biased region" description="Basic residues" evidence="1">
    <location>
        <begin position="596"/>
        <end position="610"/>
    </location>
</feature>
<feature type="compositionally biased region" description="Polar residues" evidence="1">
    <location>
        <begin position="997"/>
        <end position="1010"/>
    </location>
</feature>
<feature type="compositionally biased region" description="Low complexity" evidence="1">
    <location>
        <begin position="541"/>
        <end position="558"/>
    </location>
</feature>
<organism evidence="2">
    <name type="scientific">Chlamydomonas leiostraca</name>
    <dbReference type="NCBI Taxonomy" id="1034604"/>
    <lineage>
        <taxon>Eukaryota</taxon>
        <taxon>Viridiplantae</taxon>
        <taxon>Chlorophyta</taxon>
        <taxon>core chlorophytes</taxon>
        <taxon>Chlorophyceae</taxon>
        <taxon>CS clade</taxon>
        <taxon>Chlamydomonadales</taxon>
        <taxon>Chlamydomonadaceae</taxon>
        <taxon>Chlamydomonas</taxon>
    </lineage>
</organism>
<feature type="region of interest" description="Disordered" evidence="1">
    <location>
        <begin position="984"/>
        <end position="1019"/>
    </location>
</feature>
<accession>A0A7S0RM97</accession>
<dbReference type="AlphaFoldDB" id="A0A7S0RM97"/>
<protein>
    <submittedName>
        <fullName evidence="2">Uncharacterized protein</fullName>
    </submittedName>
</protein>
<feature type="compositionally biased region" description="Low complexity" evidence="1">
    <location>
        <begin position="984"/>
        <end position="995"/>
    </location>
</feature>
<feature type="compositionally biased region" description="Polar residues" evidence="1">
    <location>
        <begin position="755"/>
        <end position="766"/>
    </location>
</feature>
<feature type="region of interest" description="Disordered" evidence="1">
    <location>
        <begin position="747"/>
        <end position="771"/>
    </location>
</feature>
<feature type="region of interest" description="Disordered" evidence="1">
    <location>
        <begin position="536"/>
        <end position="624"/>
    </location>
</feature>
<evidence type="ECO:0000313" key="2">
    <source>
        <dbReference type="EMBL" id="CAD8681851.1"/>
    </source>
</evidence>
<proteinExistence type="predicted"/>
<evidence type="ECO:0000256" key="1">
    <source>
        <dbReference type="SAM" id="MobiDB-lite"/>
    </source>
</evidence>
<name>A0A7S0RM97_9CHLO</name>
<sequence length="1106" mass="112728">MQAPVDGEDGGLRKAKRASLDIPRGPELLVLLERLRPEARQRLLSLLGNQHHLPGLRRTCKALKHFIDAHAHMCLAAELGHGSQPEWAQLGKLVQRTHHVHSLSLALAPAAASVDMADAYQSPPDAAPTAAALHGLVSQAGARGLGHLHVAGDGHELFAVNGAALMAALPVPASLSHLHLSGLSWSEAAAQEGSAVTDYIRSVAVRVHSVELEYGSRRSTVTSGSGRLGSGDANPGRSSLDLGPWTPGRATAESECPLPPPPAAATNGSASSEEGLMPASQLAHLLSGVQAERVSQATLMADNATAGQLSQLLHHGVHVSRVEVEAGSVVGLSLGLGLMAAQPIDPTGSALAHASEDALSALGLWLAALQLKSLDLFRLFGCDACAWVPLARILAPSAQQPYLADLTLSDNDSADEWAVELVTAVHVYGLQLPHLKSCQLTGARVSAGRAAALLAPGLLPAACHVQVSAALQLDADWEDCAALGVAAWVDAHIRKLGADVAALLALQPGSQSFCAGPATDPACAYGTKHSAPSTWMGSAKSGIAGSPTTSTGGTSSAPQVLLPPLHHAGLQHQPRSHLGRGGHASGSLVRQARNARSSHHHAARRHHSPLKHADSSGAAPAPLPVPSASTTLNLMVGAYGFKPSWLQDGCWATLCDNNPWSVCDPLEEVAVTLAPLLMSGHLGTLRLGGQGVGGLLSRLQGLEMAGDPSTGQWRVHKRKPSCLGGMSMDDDPSSGCSVPEASRTPGCGIDAALPSGQTTPGGTSSPVAAAAQQWPATMSPASPAGASQCDAWEQGVGRVSTMMAGLTVGGQGPGSEGAPQHMALRLQRLVLDGRVDWVQLKELLADCALFSGVTELVLLRPPSSDTGAHRMLAAICGCAHPRLRVTVSGTSSRASSGLFRHKSGSHSDQLIKLSVGTMGPDSTVVAHSAGNSVHGGTACWATTALLGVQHPTTPTTPATTPFGGPPTSQPLGFSTMSLSAPMQAAAGAATTTAGGPTSVSGPHVGSNTRDNLAAPAAQPQAAAAAAEPAFSAGLRAALCFGPGSGSGRRSTRLAVCTGPAGAGAASPVGSSLTPAQRFRARAEEVVAFLQRELAVKGLGPERVAVM</sequence>
<feature type="region of interest" description="Disordered" evidence="1">
    <location>
        <begin position="216"/>
        <end position="274"/>
    </location>
</feature>